<dbReference type="KEGG" id="shyd:CJD35_03450"/>
<organism evidence="6 7">
    <name type="scientific">Sphingobium xenophagum</name>
    <dbReference type="NCBI Taxonomy" id="121428"/>
    <lineage>
        <taxon>Bacteria</taxon>
        <taxon>Pseudomonadati</taxon>
        <taxon>Pseudomonadota</taxon>
        <taxon>Alphaproteobacteria</taxon>
        <taxon>Sphingomonadales</taxon>
        <taxon>Sphingomonadaceae</taxon>
        <taxon>Sphingobium</taxon>
    </lineage>
</organism>
<name>A0A249MQZ9_SPHXE</name>
<dbReference type="AlphaFoldDB" id="A0A249MQZ9"/>
<protein>
    <submittedName>
        <fullName evidence="6">GST-like protein</fullName>
    </submittedName>
</protein>
<evidence type="ECO:0000313" key="6">
    <source>
        <dbReference type="EMBL" id="ASY43615.1"/>
    </source>
</evidence>
<dbReference type="PROSITE" id="PS51257">
    <property type="entry name" value="PROKAR_LIPOPROTEIN"/>
    <property type="match status" value="1"/>
</dbReference>
<evidence type="ECO:0000256" key="1">
    <source>
        <dbReference type="ARBA" id="ARBA00004370"/>
    </source>
</evidence>
<dbReference type="InterPro" id="IPR023352">
    <property type="entry name" value="MAPEG-like_dom_sf"/>
</dbReference>
<evidence type="ECO:0000256" key="2">
    <source>
        <dbReference type="ARBA" id="ARBA00022692"/>
    </source>
</evidence>
<evidence type="ECO:0000256" key="4">
    <source>
        <dbReference type="ARBA" id="ARBA00023136"/>
    </source>
</evidence>
<dbReference type="SUPFAM" id="SSF161084">
    <property type="entry name" value="MAPEG domain-like"/>
    <property type="match status" value="1"/>
</dbReference>
<evidence type="ECO:0000256" key="5">
    <source>
        <dbReference type="SAM" id="Phobius"/>
    </source>
</evidence>
<dbReference type="GO" id="GO:0016020">
    <property type="term" value="C:membrane"/>
    <property type="evidence" value="ECO:0007669"/>
    <property type="project" value="UniProtKB-SubCell"/>
</dbReference>
<dbReference type="InterPro" id="IPR001129">
    <property type="entry name" value="Membr-assoc_MAPEG"/>
</dbReference>
<reference evidence="6 7" key="1">
    <citation type="submission" date="2017-08" db="EMBL/GenBank/DDBJ databases">
        <title>Whole Genome Sequence of Sphingobium hydrophobicum C1: Insights into Adaption to the Electronic-waste Contaminated Sediment.</title>
        <authorList>
            <person name="Song D."/>
            <person name="Chen X."/>
            <person name="Xu M."/>
        </authorList>
    </citation>
    <scope>NUCLEOTIDE SEQUENCE [LARGE SCALE GENOMIC DNA]</scope>
    <source>
        <strain evidence="6 7">C1</strain>
    </source>
</reference>
<gene>
    <name evidence="6" type="ORF">CJD35_03450</name>
</gene>
<feature type="transmembrane region" description="Helical" evidence="5">
    <location>
        <begin position="6"/>
        <end position="25"/>
    </location>
</feature>
<keyword evidence="2 5" id="KW-0812">Transmembrane</keyword>
<dbReference type="PANTHER" id="PTHR35814:SF1">
    <property type="entry name" value="GLUTATHIONE S-TRANSFERASE-RELATED"/>
    <property type="match status" value="1"/>
</dbReference>
<comment type="subcellular location">
    <subcellularLocation>
        <location evidence="1">Membrane</location>
    </subcellularLocation>
</comment>
<feature type="transmembrane region" description="Helical" evidence="5">
    <location>
        <begin position="61"/>
        <end position="92"/>
    </location>
</feature>
<dbReference type="Pfam" id="PF01124">
    <property type="entry name" value="MAPEG"/>
    <property type="match status" value="1"/>
</dbReference>
<feature type="transmembrane region" description="Helical" evidence="5">
    <location>
        <begin position="112"/>
        <end position="134"/>
    </location>
</feature>
<keyword evidence="4 5" id="KW-0472">Membrane</keyword>
<accession>A0A249MQZ9</accession>
<keyword evidence="3 5" id="KW-1133">Transmembrane helix</keyword>
<sequence length="148" mass="15875">MKGKSMLLPITLTFAAACALLNLWIATRCARIRISGKILHGDAGNTLLARRMRAHANFVEYTPIVLILFLVVELAVGASLWLWIGALVYIVARVAHAFGMDAEAPTPWRAGGALLTWLVTAGLAITALTIAYTATREMPAPPTLSAHV</sequence>
<dbReference type="Proteomes" id="UP000217141">
    <property type="component" value="Chromosome I"/>
</dbReference>
<dbReference type="Gene3D" id="1.20.120.550">
    <property type="entry name" value="Membrane associated eicosanoid/glutathione metabolism-like domain"/>
    <property type="match status" value="1"/>
</dbReference>
<dbReference type="EMBL" id="CP022745">
    <property type="protein sequence ID" value="ASY43615.1"/>
    <property type="molecule type" value="Genomic_DNA"/>
</dbReference>
<proteinExistence type="predicted"/>
<evidence type="ECO:0000256" key="3">
    <source>
        <dbReference type="ARBA" id="ARBA00022989"/>
    </source>
</evidence>
<dbReference type="PANTHER" id="PTHR35814">
    <property type="match status" value="1"/>
</dbReference>
<evidence type="ECO:0000313" key="7">
    <source>
        <dbReference type="Proteomes" id="UP000217141"/>
    </source>
</evidence>